<evidence type="ECO:0000313" key="2">
    <source>
        <dbReference type="Proteomes" id="UP001190926"/>
    </source>
</evidence>
<sequence>MEVENWSADDEQLLMALLNAKARTTDVSKSVNAAALFHDVAKIMSEHCSVAVTGVDVARKIQALVQEYNSFAWFVAIPEIFFLAERNVLFSSAEYMRRFGETESEEHKKFRLEGLPNFLHLREILVVKGLECVDLEWIIMNLSGADKRWMRAPVDRA</sequence>
<comment type="caution">
    <text evidence="1">The sequence shown here is derived from an EMBL/GenBank/DDBJ whole genome shotgun (WGS) entry which is preliminary data.</text>
</comment>
<proteinExistence type="predicted"/>
<keyword evidence="2" id="KW-1185">Reference proteome</keyword>
<reference evidence="1 2" key="1">
    <citation type="journal article" date="2021" name="Nat. Commun.">
        <title>Incipient diploidization of the medicinal plant Perilla within 10,000 years.</title>
        <authorList>
            <person name="Zhang Y."/>
            <person name="Shen Q."/>
            <person name="Leng L."/>
            <person name="Zhang D."/>
            <person name="Chen S."/>
            <person name="Shi Y."/>
            <person name="Ning Z."/>
            <person name="Chen S."/>
        </authorList>
    </citation>
    <scope>NUCLEOTIDE SEQUENCE [LARGE SCALE GENOMIC DNA]</scope>
    <source>
        <strain evidence="2">cv. PC099</strain>
    </source>
</reference>
<dbReference type="Proteomes" id="UP001190926">
    <property type="component" value="Unassembled WGS sequence"/>
</dbReference>
<dbReference type="EMBL" id="SDAM02000167">
    <property type="protein sequence ID" value="KAH6826058.1"/>
    <property type="molecule type" value="Genomic_DNA"/>
</dbReference>
<dbReference type="AlphaFoldDB" id="A0AAD4P408"/>
<protein>
    <submittedName>
        <fullName evidence="1">Uncharacterized protein</fullName>
    </submittedName>
</protein>
<accession>A0AAD4P408</accession>
<name>A0AAD4P408_PERFH</name>
<organism evidence="1 2">
    <name type="scientific">Perilla frutescens var. hirtella</name>
    <name type="common">Perilla citriodora</name>
    <name type="synonym">Perilla setoyensis</name>
    <dbReference type="NCBI Taxonomy" id="608512"/>
    <lineage>
        <taxon>Eukaryota</taxon>
        <taxon>Viridiplantae</taxon>
        <taxon>Streptophyta</taxon>
        <taxon>Embryophyta</taxon>
        <taxon>Tracheophyta</taxon>
        <taxon>Spermatophyta</taxon>
        <taxon>Magnoliopsida</taxon>
        <taxon>eudicotyledons</taxon>
        <taxon>Gunneridae</taxon>
        <taxon>Pentapetalae</taxon>
        <taxon>asterids</taxon>
        <taxon>lamiids</taxon>
        <taxon>Lamiales</taxon>
        <taxon>Lamiaceae</taxon>
        <taxon>Nepetoideae</taxon>
        <taxon>Elsholtzieae</taxon>
        <taxon>Perilla</taxon>
    </lineage>
</organism>
<gene>
    <name evidence="1" type="ORF">C2S53_001495</name>
</gene>
<evidence type="ECO:0000313" key="1">
    <source>
        <dbReference type="EMBL" id="KAH6826058.1"/>
    </source>
</evidence>